<organism evidence="9 10">
    <name type="scientific">Acidilobus saccharovorans (strain DSM 16705 / JCM 18335 / VKM B-2471 / 345-15)</name>
    <dbReference type="NCBI Taxonomy" id="666510"/>
    <lineage>
        <taxon>Archaea</taxon>
        <taxon>Thermoproteota</taxon>
        <taxon>Thermoprotei</taxon>
        <taxon>Acidilobales</taxon>
        <taxon>Acidilobaceae</taxon>
        <taxon>Acidilobus</taxon>
    </lineage>
</organism>
<name>D9Q2L0_ACIS3</name>
<dbReference type="KEGG" id="asc:ASAC_1143"/>
<evidence type="ECO:0000259" key="7">
    <source>
        <dbReference type="Pfam" id="PF01545"/>
    </source>
</evidence>
<dbReference type="HOGENOM" id="CLU_989083_0_0_2"/>
<dbReference type="SUPFAM" id="SSF161111">
    <property type="entry name" value="Cation efflux protein transmembrane domain-like"/>
    <property type="match status" value="1"/>
</dbReference>
<feature type="transmembrane region" description="Helical" evidence="6">
    <location>
        <begin position="7"/>
        <end position="29"/>
    </location>
</feature>
<evidence type="ECO:0000256" key="4">
    <source>
        <dbReference type="ARBA" id="ARBA00022989"/>
    </source>
</evidence>
<dbReference type="AlphaFoldDB" id="D9Q2L0"/>
<dbReference type="EMBL" id="CP001742">
    <property type="protein sequence ID" value="ADL19548.1"/>
    <property type="molecule type" value="Genomic_DNA"/>
</dbReference>
<dbReference type="InterPro" id="IPR036837">
    <property type="entry name" value="Cation_efflux_CTD_sf"/>
</dbReference>
<dbReference type="STRING" id="666510.ASAC_1143"/>
<sequence>MDEAKRILMISITAAALASVLNTVGGVAFHSRLLVINGLTCIANLVVIISNAYFYRKELEPEDLDHPFGHAGYSLSASVLTLLVYAFILGLGVDEVLNPSRYSVAGMAWLVPLIVAGLYTVSVITVRRLGEQFVTYSNVTTSEIAESLVALAVLPLAHYVSFEIDRLGAAAMLIYLAYQVITNSKAILYKVTGPAPPRSVSEGLTKDISSMGVKVKDLKLRSVGDNYVAGYVIIEAPPTESVEAAHELADKIEIMALEKYNVKLVVHIEPERA</sequence>
<evidence type="ECO:0000259" key="8">
    <source>
        <dbReference type="Pfam" id="PF16916"/>
    </source>
</evidence>
<keyword evidence="4 6" id="KW-1133">Transmembrane helix</keyword>
<dbReference type="GeneID" id="9499394"/>
<keyword evidence="5 6" id="KW-0472">Membrane</keyword>
<evidence type="ECO:0000256" key="2">
    <source>
        <dbReference type="ARBA" id="ARBA00022448"/>
    </source>
</evidence>
<gene>
    <name evidence="9" type="ordered locus">ASAC_1143</name>
</gene>
<dbReference type="eggNOG" id="arCOG01474">
    <property type="taxonomic scope" value="Archaea"/>
</dbReference>
<dbReference type="InterPro" id="IPR058533">
    <property type="entry name" value="Cation_efflux_TM"/>
</dbReference>
<protein>
    <submittedName>
        <fullName evidence="9">Cation efflux protein CzrB</fullName>
    </submittedName>
</protein>
<dbReference type="OrthoDB" id="8907at2157"/>
<keyword evidence="2" id="KW-0813">Transport</keyword>
<dbReference type="GO" id="GO:0008324">
    <property type="term" value="F:monoatomic cation transmembrane transporter activity"/>
    <property type="evidence" value="ECO:0007669"/>
    <property type="project" value="InterPro"/>
</dbReference>
<dbReference type="InParanoid" id="D9Q2L0"/>
<feature type="domain" description="Cation efflux protein transmembrane" evidence="7">
    <location>
        <begin position="8"/>
        <end position="182"/>
    </location>
</feature>
<feature type="transmembrane region" description="Helical" evidence="6">
    <location>
        <begin position="75"/>
        <end position="93"/>
    </location>
</feature>
<feature type="domain" description="Cation efflux protein cytoplasmic" evidence="8">
    <location>
        <begin position="213"/>
        <end position="271"/>
    </location>
</feature>
<dbReference type="RefSeq" id="WP_013267060.1">
    <property type="nucleotide sequence ID" value="NC_014374.1"/>
</dbReference>
<keyword evidence="10" id="KW-1185">Reference proteome</keyword>
<evidence type="ECO:0000256" key="6">
    <source>
        <dbReference type="SAM" id="Phobius"/>
    </source>
</evidence>
<keyword evidence="3 6" id="KW-0812">Transmembrane</keyword>
<feature type="transmembrane region" description="Helical" evidence="6">
    <location>
        <begin position="105"/>
        <end position="126"/>
    </location>
</feature>
<reference evidence="9 10" key="1">
    <citation type="journal article" date="2010" name="Appl. Environ. Microbiol.">
        <title>The genome sequence of the crenarchaeon Acidilobus saccharovorans supports a new order, Acidilobales, and suggests an important ecological role in terrestrial acidic hot springs.</title>
        <authorList>
            <person name="Mardanov A.V."/>
            <person name="Svetlitchnyi V.A."/>
            <person name="Beletsky A.V."/>
            <person name="Prokofeva M.I."/>
            <person name="Bonch-Osmolovskaya E.A."/>
            <person name="Ravin N.V."/>
            <person name="Skryabin K.G."/>
        </authorList>
    </citation>
    <scope>NUCLEOTIDE SEQUENCE [LARGE SCALE GENOMIC DNA]</scope>
    <source>
        <strain evidence="10">DSM 16705 / JCM 18335 / VKM B-2471 / 345-15</strain>
    </source>
</reference>
<feature type="transmembrane region" description="Helical" evidence="6">
    <location>
        <begin position="35"/>
        <end position="54"/>
    </location>
</feature>
<accession>D9Q2L0</accession>
<dbReference type="Gene3D" id="3.30.70.1350">
    <property type="entry name" value="Cation efflux protein, cytoplasmic domain"/>
    <property type="match status" value="1"/>
</dbReference>
<dbReference type="InterPro" id="IPR027469">
    <property type="entry name" value="Cation_efflux_TMD_sf"/>
</dbReference>
<dbReference type="Proteomes" id="UP000000346">
    <property type="component" value="Chromosome"/>
</dbReference>
<dbReference type="Pfam" id="PF16916">
    <property type="entry name" value="ZT_dimer"/>
    <property type="match status" value="1"/>
</dbReference>
<proteinExistence type="predicted"/>
<evidence type="ECO:0000256" key="1">
    <source>
        <dbReference type="ARBA" id="ARBA00004141"/>
    </source>
</evidence>
<evidence type="ECO:0000256" key="5">
    <source>
        <dbReference type="ARBA" id="ARBA00023136"/>
    </source>
</evidence>
<dbReference type="GO" id="GO:0016020">
    <property type="term" value="C:membrane"/>
    <property type="evidence" value="ECO:0007669"/>
    <property type="project" value="UniProtKB-SubCell"/>
</dbReference>
<evidence type="ECO:0000313" key="10">
    <source>
        <dbReference type="Proteomes" id="UP000000346"/>
    </source>
</evidence>
<dbReference type="SUPFAM" id="SSF160240">
    <property type="entry name" value="Cation efflux protein cytoplasmic domain-like"/>
    <property type="match status" value="1"/>
</dbReference>
<evidence type="ECO:0000256" key="3">
    <source>
        <dbReference type="ARBA" id="ARBA00022692"/>
    </source>
</evidence>
<evidence type="ECO:0000313" key="9">
    <source>
        <dbReference type="EMBL" id="ADL19548.1"/>
    </source>
</evidence>
<dbReference type="InterPro" id="IPR027470">
    <property type="entry name" value="Cation_efflux_CTD"/>
</dbReference>
<dbReference type="Pfam" id="PF01545">
    <property type="entry name" value="Cation_efflux"/>
    <property type="match status" value="1"/>
</dbReference>
<dbReference type="Gene3D" id="1.20.1510.10">
    <property type="entry name" value="Cation efflux protein transmembrane domain"/>
    <property type="match status" value="1"/>
</dbReference>
<comment type="subcellular location">
    <subcellularLocation>
        <location evidence="1">Membrane</location>
        <topology evidence="1">Multi-pass membrane protein</topology>
    </subcellularLocation>
</comment>